<dbReference type="InterPro" id="IPR000551">
    <property type="entry name" value="MerR-type_HTH_dom"/>
</dbReference>
<dbReference type="EMBL" id="SHKY01000001">
    <property type="protein sequence ID" value="RZU50845.1"/>
    <property type="molecule type" value="Genomic_DNA"/>
</dbReference>
<dbReference type="Proteomes" id="UP000292564">
    <property type="component" value="Unassembled WGS sequence"/>
</dbReference>
<reference evidence="4 5" key="1">
    <citation type="submission" date="2019-02" db="EMBL/GenBank/DDBJ databases">
        <title>Sequencing the genomes of 1000 actinobacteria strains.</title>
        <authorList>
            <person name="Klenk H.-P."/>
        </authorList>
    </citation>
    <scope>NUCLEOTIDE SEQUENCE [LARGE SCALE GENOMIC DNA]</scope>
    <source>
        <strain evidence="4 5">DSM 45162</strain>
    </source>
</reference>
<dbReference type="SUPFAM" id="SSF52242">
    <property type="entry name" value="Cobalamin (vitamin B12)-binding domain"/>
    <property type="match status" value="1"/>
</dbReference>
<dbReference type="GO" id="GO:0046872">
    <property type="term" value="F:metal ion binding"/>
    <property type="evidence" value="ECO:0007669"/>
    <property type="project" value="InterPro"/>
</dbReference>
<proteinExistence type="predicted"/>
<dbReference type="GO" id="GO:0003700">
    <property type="term" value="F:DNA-binding transcription factor activity"/>
    <property type="evidence" value="ECO:0007669"/>
    <property type="project" value="InterPro"/>
</dbReference>
<dbReference type="Gene3D" id="1.10.1240.10">
    <property type="entry name" value="Methionine synthase domain"/>
    <property type="match status" value="1"/>
</dbReference>
<dbReference type="Gene3D" id="3.40.50.280">
    <property type="entry name" value="Cobalamin-binding domain"/>
    <property type="match status" value="1"/>
</dbReference>
<dbReference type="PANTHER" id="PTHR30204">
    <property type="entry name" value="REDOX-CYCLING DRUG-SENSING TRANSCRIPTIONAL ACTIVATOR SOXR"/>
    <property type="match status" value="1"/>
</dbReference>
<dbReference type="GO" id="GO:0031419">
    <property type="term" value="F:cobalamin binding"/>
    <property type="evidence" value="ECO:0007669"/>
    <property type="project" value="InterPro"/>
</dbReference>
<gene>
    <name evidence="4" type="ORF">EV385_2634</name>
</gene>
<dbReference type="PANTHER" id="PTHR30204:SF97">
    <property type="entry name" value="MERR FAMILY REGULATORY PROTEIN"/>
    <property type="match status" value="1"/>
</dbReference>
<keyword evidence="1" id="KW-0238">DNA-binding</keyword>
<feature type="region of interest" description="Disordered" evidence="2">
    <location>
        <begin position="87"/>
        <end position="162"/>
    </location>
</feature>
<feature type="compositionally biased region" description="Gly residues" evidence="2">
    <location>
        <begin position="123"/>
        <end position="140"/>
    </location>
</feature>
<comment type="caution">
    <text evidence="4">The sequence shown here is derived from an EMBL/GenBank/DDBJ whole genome shotgun (WGS) entry which is preliminary data.</text>
</comment>
<dbReference type="CDD" id="cd01104">
    <property type="entry name" value="HTH_MlrA-CarA"/>
    <property type="match status" value="1"/>
</dbReference>
<keyword evidence="5" id="KW-1185">Reference proteome</keyword>
<dbReference type="InterPro" id="IPR036724">
    <property type="entry name" value="Cobalamin-bd_sf"/>
</dbReference>
<dbReference type="AlphaFoldDB" id="A0A4Q7ZKP0"/>
<evidence type="ECO:0000313" key="5">
    <source>
        <dbReference type="Proteomes" id="UP000292564"/>
    </source>
</evidence>
<dbReference type="Gene3D" id="1.10.1660.10">
    <property type="match status" value="1"/>
</dbReference>
<evidence type="ECO:0000256" key="1">
    <source>
        <dbReference type="ARBA" id="ARBA00023125"/>
    </source>
</evidence>
<dbReference type="RefSeq" id="WP_130509714.1">
    <property type="nucleotide sequence ID" value="NZ_SHKY01000001.1"/>
</dbReference>
<organism evidence="4 5">
    <name type="scientific">Krasilnikovia cinnamomea</name>
    <dbReference type="NCBI Taxonomy" id="349313"/>
    <lineage>
        <taxon>Bacteria</taxon>
        <taxon>Bacillati</taxon>
        <taxon>Actinomycetota</taxon>
        <taxon>Actinomycetes</taxon>
        <taxon>Micromonosporales</taxon>
        <taxon>Micromonosporaceae</taxon>
        <taxon>Krasilnikovia</taxon>
    </lineage>
</organism>
<sequence length="370" mass="38657">MVDEALTAGAAARRLGVAVTTLRTWHQRYGLGPSQHSPGRHRRYTVEDMQRLEVMRRLTARGMTPAEAAGWARRAVVPMDVAMPSSLGHAAPTDAAARQRRDGPTAAGQPSRGRDLADAGKLSRGGGPTDAGKPGRGGGPTDAREPRRGGGPTVASARAGPAARGVARAAARLDAASVRDLLETHVADHGVVAAWHEVIMPVLVGVGERYAATQRFIEVEHVVSRCVAEVLGAVPRPSPGAPTRILLAAADEEQHTLPLEALAAALAELGVPCRSLGARVPPQALDDAVARTGPTAVVLWSQQRQTADPGQLGRLLDGPHRPLLVAAAGPGWDRAELPDTVPVLGSLPEAVTAVMAVADPARPRIDLRWC</sequence>
<dbReference type="InterPro" id="IPR009061">
    <property type="entry name" value="DNA-bd_dom_put_sf"/>
</dbReference>
<accession>A0A4Q7ZKP0</accession>
<dbReference type="PROSITE" id="PS50937">
    <property type="entry name" value="HTH_MERR_2"/>
    <property type="match status" value="1"/>
</dbReference>
<dbReference type="InterPro" id="IPR003759">
    <property type="entry name" value="Cbl-bd_cap"/>
</dbReference>
<dbReference type="Pfam" id="PF13411">
    <property type="entry name" value="MerR_1"/>
    <property type="match status" value="1"/>
</dbReference>
<feature type="domain" description="HTH merR-type" evidence="3">
    <location>
        <begin position="5"/>
        <end position="63"/>
    </location>
</feature>
<protein>
    <submittedName>
        <fullName evidence="4">B12 binding protein</fullName>
    </submittedName>
</protein>
<evidence type="ECO:0000259" key="3">
    <source>
        <dbReference type="PROSITE" id="PS50937"/>
    </source>
</evidence>
<dbReference type="Pfam" id="PF02607">
    <property type="entry name" value="B12-binding_2"/>
    <property type="match status" value="1"/>
</dbReference>
<dbReference type="InterPro" id="IPR047057">
    <property type="entry name" value="MerR_fam"/>
</dbReference>
<name>A0A4Q7ZKP0_9ACTN</name>
<dbReference type="InterPro" id="IPR036594">
    <property type="entry name" value="Meth_synthase_dom"/>
</dbReference>
<dbReference type="OrthoDB" id="9800334at2"/>
<dbReference type="GO" id="GO:0003677">
    <property type="term" value="F:DNA binding"/>
    <property type="evidence" value="ECO:0007669"/>
    <property type="project" value="UniProtKB-KW"/>
</dbReference>
<dbReference type="SUPFAM" id="SSF46955">
    <property type="entry name" value="Putative DNA-binding domain"/>
    <property type="match status" value="1"/>
</dbReference>
<dbReference type="SMART" id="SM00422">
    <property type="entry name" value="HTH_MERR"/>
    <property type="match status" value="1"/>
</dbReference>
<evidence type="ECO:0000313" key="4">
    <source>
        <dbReference type="EMBL" id="RZU50845.1"/>
    </source>
</evidence>
<evidence type="ECO:0000256" key="2">
    <source>
        <dbReference type="SAM" id="MobiDB-lite"/>
    </source>
</evidence>